<gene>
    <name evidence="1" type="ORF">VFPPC_02361</name>
</gene>
<accession>A0A179FWN4</accession>
<name>A0A179FWN4_METCM</name>
<proteinExistence type="predicted"/>
<keyword evidence="2" id="KW-1185">Reference proteome</keyword>
<organism evidence="1 2">
    <name type="scientific">Pochonia chlamydosporia 170</name>
    <dbReference type="NCBI Taxonomy" id="1380566"/>
    <lineage>
        <taxon>Eukaryota</taxon>
        <taxon>Fungi</taxon>
        <taxon>Dikarya</taxon>
        <taxon>Ascomycota</taxon>
        <taxon>Pezizomycotina</taxon>
        <taxon>Sordariomycetes</taxon>
        <taxon>Hypocreomycetidae</taxon>
        <taxon>Hypocreales</taxon>
        <taxon>Clavicipitaceae</taxon>
        <taxon>Pochonia</taxon>
    </lineage>
</organism>
<dbReference type="EMBL" id="LSBJ02000002">
    <property type="protein sequence ID" value="OAQ69777.1"/>
    <property type="molecule type" value="Genomic_DNA"/>
</dbReference>
<sequence>MTPLSEITYSHDATVSAVRDYYTFLTKMYLDDHLIKEPPEGGWISITAESMRGLGKTDQVISLLRHLPYIDSPGYDDGPDALPHCTFADWHGRAEEDSFLLGTDAAEHARMSSEGASIYEDVPPHVVGLTWDSEERYRFLLDTKLGVIYWVDCDYDVRHRSGREPVRDDAYDYAPENEADAFRGDAGTWAIVDFFEVLKEQYQTLSFLPRSSTRVCNVKAGEHPDDAGRNDLIAGIYRQHGWPNMQLFRKDDCLEAIRNALVEHKYSNDNF</sequence>
<reference evidence="1 2" key="1">
    <citation type="journal article" date="2016" name="PLoS Pathog.">
        <title>Biosynthesis of antibiotic leucinostatins in bio-control fungus Purpureocillium lilacinum and their inhibition on phytophthora revealed by genome mining.</title>
        <authorList>
            <person name="Wang G."/>
            <person name="Liu Z."/>
            <person name="Lin R."/>
            <person name="Li E."/>
            <person name="Mao Z."/>
            <person name="Ling J."/>
            <person name="Yang Y."/>
            <person name="Yin W.B."/>
            <person name="Xie B."/>
        </authorList>
    </citation>
    <scope>NUCLEOTIDE SEQUENCE [LARGE SCALE GENOMIC DNA]</scope>
    <source>
        <strain evidence="1">170</strain>
    </source>
</reference>
<evidence type="ECO:0000313" key="2">
    <source>
        <dbReference type="Proteomes" id="UP000078397"/>
    </source>
</evidence>
<dbReference type="STRING" id="1380566.A0A179FWN4"/>
<dbReference type="KEGG" id="pchm:VFPPC_02361"/>
<dbReference type="GeneID" id="28846017"/>
<dbReference type="OrthoDB" id="5343383at2759"/>
<dbReference type="Proteomes" id="UP000078397">
    <property type="component" value="Unassembled WGS sequence"/>
</dbReference>
<dbReference type="RefSeq" id="XP_018146314.1">
    <property type="nucleotide sequence ID" value="XM_018282023.1"/>
</dbReference>
<dbReference type="AlphaFoldDB" id="A0A179FWN4"/>
<evidence type="ECO:0000313" key="1">
    <source>
        <dbReference type="EMBL" id="OAQ69777.1"/>
    </source>
</evidence>
<protein>
    <submittedName>
        <fullName evidence="1">Uncharacterized protein</fullName>
    </submittedName>
</protein>
<comment type="caution">
    <text evidence="1">The sequence shown here is derived from an EMBL/GenBank/DDBJ whole genome shotgun (WGS) entry which is preliminary data.</text>
</comment>